<keyword evidence="2" id="KW-1185">Reference proteome</keyword>
<evidence type="ECO:0000313" key="2">
    <source>
        <dbReference type="Proteomes" id="UP000299102"/>
    </source>
</evidence>
<dbReference type="EMBL" id="BGZK01000469">
    <property type="protein sequence ID" value="GBP45685.1"/>
    <property type="molecule type" value="Genomic_DNA"/>
</dbReference>
<comment type="caution">
    <text evidence="1">The sequence shown here is derived from an EMBL/GenBank/DDBJ whole genome shotgun (WGS) entry which is preliminary data.</text>
</comment>
<organism evidence="1 2">
    <name type="scientific">Eumeta variegata</name>
    <name type="common">Bagworm moth</name>
    <name type="synonym">Eumeta japonica</name>
    <dbReference type="NCBI Taxonomy" id="151549"/>
    <lineage>
        <taxon>Eukaryota</taxon>
        <taxon>Metazoa</taxon>
        <taxon>Ecdysozoa</taxon>
        <taxon>Arthropoda</taxon>
        <taxon>Hexapoda</taxon>
        <taxon>Insecta</taxon>
        <taxon>Pterygota</taxon>
        <taxon>Neoptera</taxon>
        <taxon>Endopterygota</taxon>
        <taxon>Lepidoptera</taxon>
        <taxon>Glossata</taxon>
        <taxon>Ditrysia</taxon>
        <taxon>Tineoidea</taxon>
        <taxon>Psychidae</taxon>
        <taxon>Oiketicinae</taxon>
        <taxon>Eumeta</taxon>
    </lineage>
</organism>
<protein>
    <submittedName>
        <fullName evidence="1">Uncharacterized protein</fullName>
    </submittedName>
</protein>
<sequence length="82" mass="9433">MNDHRSRKPKRAQHWANVFPTQAQIEASITTRSDMAKEDVVIKPRLDVDPPDLSGVRLVQYQQEILIVSPSPSVRASVRKWR</sequence>
<accession>A0A4C1W6C5</accession>
<reference evidence="1 2" key="1">
    <citation type="journal article" date="2019" name="Commun. Biol.">
        <title>The bagworm genome reveals a unique fibroin gene that provides high tensile strength.</title>
        <authorList>
            <person name="Kono N."/>
            <person name="Nakamura H."/>
            <person name="Ohtoshi R."/>
            <person name="Tomita M."/>
            <person name="Numata K."/>
            <person name="Arakawa K."/>
        </authorList>
    </citation>
    <scope>NUCLEOTIDE SEQUENCE [LARGE SCALE GENOMIC DNA]</scope>
</reference>
<dbReference type="Proteomes" id="UP000299102">
    <property type="component" value="Unassembled WGS sequence"/>
</dbReference>
<dbReference type="AlphaFoldDB" id="A0A4C1W6C5"/>
<proteinExistence type="predicted"/>
<evidence type="ECO:0000313" key="1">
    <source>
        <dbReference type="EMBL" id="GBP45685.1"/>
    </source>
</evidence>
<gene>
    <name evidence="1" type="ORF">EVAR_35953_1</name>
</gene>
<name>A0A4C1W6C5_EUMVA</name>